<proteinExistence type="inferred from homology"/>
<sequence length="335" mass="36110">MAESPTILVIGPRWVGDMVMAQCLFSALKQQYPNAAIDVLAPAWAAPLVKRMPEIRQQIDFPLKPGALEFRIRRRFGRLLRGRYDMAYVLPGSWKSALIPFFARIPRRTGNLREMRYGLLTDIVPLPAAVKRRTAQAYFSLARGGAFQAPRLTVDAGNQTSLLERFGLRAEKFVALMPGAEFGPAKRWPSESYAGLAREMMAKGLKVALFGSKNDADVTAEIAALAPGAVDLAGKTRLEDAIDLISAAKLAVSNDSGLMHVAAAVGTPIVAVYGSTSPTNTPPLAEHSELVWLGLSCSPCHQKICPLGHLNCLNTLEVGQVVAAADRLLEIPAAA</sequence>
<dbReference type="SUPFAM" id="SSF53756">
    <property type="entry name" value="UDP-Glycosyltransferase/glycogen phosphorylase"/>
    <property type="match status" value="1"/>
</dbReference>
<dbReference type="InterPro" id="IPR002201">
    <property type="entry name" value="Glyco_trans_9"/>
</dbReference>
<dbReference type="GO" id="GO:0008713">
    <property type="term" value="F:ADP-heptose-lipopolysaccharide heptosyltransferase activity"/>
    <property type="evidence" value="ECO:0007669"/>
    <property type="project" value="UniProtKB-EC"/>
</dbReference>
<dbReference type="AlphaFoldDB" id="A0A3A5KV58"/>
<dbReference type="EC" id="2.4.99.24" evidence="4"/>
<dbReference type="Gene3D" id="3.40.50.2000">
    <property type="entry name" value="Glycogen Phosphorylase B"/>
    <property type="match status" value="2"/>
</dbReference>
<keyword evidence="7" id="KW-1185">Reference proteome</keyword>
<dbReference type="NCBIfam" id="TIGR02195">
    <property type="entry name" value="heptsyl_trn_II"/>
    <property type="match status" value="1"/>
</dbReference>
<dbReference type="RefSeq" id="WP_120014650.1">
    <property type="nucleotide sequence ID" value="NZ_QZWZ01000009.1"/>
</dbReference>
<comment type="caution">
    <text evidence="6">The sequence shown here is derived from an EMBL/GenBank/DDBJ whole genome shotgun (WGS) entry which is preliminary data.</text>
</comment>
<dbReference type="FunFam" id="3.40.50.2000:FF:000023">
    <property type="entry name" value="ADP-heptose--LPS heptosyltransferase II"/>
    <property type="match status" value="1"/>
</dbReference>
<dbReference type="EMBL" id="QZWZ01000009">
    <property type="protein sequence ID" value="RJT39263.1"/>
    <property type="molecule type" value="Genomic_DNA"/>
</dbReference>
<gene>
    <name evidence="6" type="primary">waaF</name>
    <name evidence="6" type="ORF">D3227_13755</name>
</gene>
<organism evidence="6 7">
    <name type="scientific">Mesorhizobium waimense</name>
    <dbReference type="NCBI Taxonomy" id="1300307"/>
    <lineage>
        <taxon>Bacteria</taxon>
        <taxon>Pseudomonadati</taxon>
        <taxon>Pseudomonadota</taxon>
        <taxon>Alphaproteobacteria</taxon>
        <taxon>Hyphomicrobiales</taxon>
        <taxon>Phyllobacteriaceae</taxon>
        <taxon>Mesorhizobium</taxon>
    </lineage>
</organism>
<evidence type="ECO:0000313" key="7">
    <source>
        <dbReference type="Proteomes" id="UP000272706"/>
    </source>
</evidence>
<dbReference type="Proteomes" id="UP000272706">
    <property type="component" value="Unassembled WGS sequence"/>
</dbReference>
<evidence type="ECO:0000256" key="4">
    <source>
        <dbReference type="ARBA" id="ARBA00044042"/>
    </source>
</evidence>
<name>A0A3A5KV58_9HYPH</name>
<comment type="catalytic activity">
    <reaction evidence="5">
        <text>an L-alpha-D-Hep-(1-&gt;5)-[alpha-Kdo-(2-&gt;4)]-alpha-Kdo-(2-&gt;6)-lipid A + ADP-L-glycero-beta-D-manno-heptose = an L-alpha-D-Hep-(1-&gt;3)-L-alpha-D-Hep-(1-&gt;5)-[alpha-Kdo-(2-&gt;4)]-alpha-Kdo-(2-&gt;6)-lipid A + ADP + H(+)</text>
        <dbReference type="Rhea" id="RHEA:74071"/>
        <dbReference type="ChEBI" id="CHEBI:15378"/>
        <dbReference type="ChEBI" id="CHEBI:61506"/>
        <dbReference type="ChEBI" id="CHEBI:193068"/>
        <dbReference type="ChEBI" id="CHEBI:193069"/>
        <dbReference type="ChEBI" id="CHEBI:456216"/>
        <dbReference type="EC" id="2.4.99.24"/>
    </reaction>
</comment>
<evidence type="ECO:0000256" key="2">
    <source>
        <dbReference type="ARBA" id="ARBA00022679"/>
    </source>
</evidence>
<dbReference type="GO" id="GO:0005829">
    <property type="term" value="C:cytosol"/>
    <property type="evidence" value="ECO:0007669"/>
    <property type="project" value="TreeGrafter"/>
</dbReference>
<dbReference type="PANTHER" id="PTHR30160">
    <property type="entry name" value="TETRAACYLDISACCHARIDE 4'-KINASE-RELATED"/>
    <property type="match status" value="1"/>
</dbReference>
<comment type="similarity">
    <text evidence="3">Belongs to the glycosyltransferase 9 family.</text>
</comment>
<evidence type="ECO:0000256" key="5">
    <source>
        <dbReference type="ARBA" id="ARBA00047503"/>
    </source>
</evidence>
<dbReference type="CDD" id="cd03789">
    <property type="entry name" value="GT9_LPS_heptosyltransferase"/>
    <property type="match status" value="1"/>
</dbReference>
<dbReference type="OrthoDB" id="9797795at2"/>
<accession>A0A3A5KV58</accession>
<evidence type="ECO:0000256" key="3">
    <source>
        <dbReference type="ARBA" id="ARBA00043995"/>
    </source>
</evidence>
<dbReference type="PANTHER" id="PTHR30160:SF7">
    <property type="entry name" value="ADP-HEPTOSE--LPS HEPTOSYLTRANSFERASE 2"/>
    <property type="match status" value="1"/>
</dbReference>
<reference evidence="6 7" key="1">
    <citation type="submission" date="2018-09" db="EMBL/GenBank/DDBJ databases">
        <title>Mesorhizobium carmichaelinearum sp. nov. isolated from Carmichaelinea spp. root nodules in New Zealand.</title>
        <authorList>
            <person name="De Meyer S.E."/>
        </authorList>
    </citation>
    <scope>NUCLEOTIDE SEQUENCE [LARGE SCALE GENOMIC DNA]</scope>
    <source>
        <strain evidence="6 7">ICMP19557</strain>
    </source>
</reference>
<dbReference type="InterPro" id="IPR011910">
    <property type="entry name" value="RfaF"/>
</dbReference>
<dbReference type="InterPro" id="IPR051199">
    <property type="entry name" value="LPS_LOS_Heptosyltrfase"/>
</dbReference>
<dbReference type="Pfam" id="PF01075">
    <property type="entry name" value="Glyco_transf_9"/>
    <property type="match status" value="1"/>
</dbReference>
<evidence type="ECO:0000313" key="6">
    <source>
        <dbReference type="EMBL" id="RJT39263.1"/>
    </source>
</evidence>
<keyword evidence="1" id="KW-0328">Glycosyltransferase</keyword>
<protein>
    <recommendedName>
        <fullName evidence="4">lipopolysaccharide heptosyltransferase II</fullName>
        <ecNumber evidence="4">2.4.99.24</ecNumber>
    </recommendedName>
</protein>
<dbReference type="GO" id="GO:0009244">
    <property type="term" value="P:lipopolysaccharide core region biosynthetic process"/>
    <property type="evidence" value="ECO:0007669"/>
    <property type="project" value="TreeGrafter"/>
</dbReference>
<evidence type="ECO:0000256" key="1">
    <source>
        <dbReference type="ARBA" id="ARBA00022676"/>
    </source>
</evidence>
<keyword evidence="2 6" id="KW-0808">Transferase</keyword>